<evidence type="ECO:0000313" key="3">
    <source>
        <dbReference type="Proteomes" id="UP001556367"/>
    </source>
</evidence>
<evidence type="ECO:0000256" key="1">
    <source>
        <dbReference type="SAM" id="MobiDB-lite"/>
    </source>
</evidence>
<organism evidence="2 3">
    <name type="scientific">Hohenbuehelia grisea</name>
    <dbReference type="NCBI Taxonomy" id="104357"/>
    <lineage>
        <taxon>Eukaryota</taxon>
        <taxon>Fungi</taxon>
        <taxon>Dikarya</taxon>
        <taxon>Basidiomycota</taxon>
        <taxon>Agaricomycotina</taxon>
        <taxon>Agaricomycetes</taxon>
        <taxon>Agaricomycetidae</taxon>
        <taxon>Agaricales</taxon>
        <taxon>Pleurotineae</taxon>
        <taxon>Pleurotaceae</taxon>
        <taxon>Hohenbuehelia</taxon>
    </lineage>
</organism>
<dbReference type="EMBL" id="JASNQZ010000014">
    <property type="protein sequence ID" value="KAL0947984.1"/>
    <property type="molecule type" value="Genomic_DNA"/>
</dbReference>
<name>A0ABR3IXD3_9AGAR</name>
<feature type="region of interest" description="Disordered" evidence="1">
    <location>
        <begin position="136"/>
        <end position="182"/>
    </location>
</feature>
<evidence type="ECO:0000313" key="2">
    <source>
        <dbReference type="EMBL" id="KAL0947984.1"/>
    </source>
</evidence>
<dbReference type="Proteomes" id="UP001556367">
    <property type="component" value="Unassembled WGS sequence"/>
</dbReference>
<keyword evidence="3" id="KW-1185">Reference proteome</keyword>
<feature type="compositionally biased region" description="Polar residues" evidence="1">
    <location>
        <begin position="165"/>
        <end position="182"/>
    </location>
</feature>
<comment type="caution">
    <text evidence="2">The sequence shown here is derived from an EMBL/GenBank/DDBJ whole genome shotgun (WGS) entry which is preliminary data.</text>
</comment>
<protein>
    <submittedName>
        <fullName evidence="2">Uncharacterized protein</fullName>
    </submittedName>
</protein>
<reference evidence="3" key="1">
    <citation type="submission" date="2024-06" db="EMBL/GenBank/DDBJ databases">
        <title>Multi-omics analyses provide insights into the biosynthesis of the anticancer antibiotic pleurotin in Hohenbuehelia grisea.</title>
        <authorList>
            <person name="Weaver J.A."/>
            <person name="Alberti F."/>
        </authorList>
    </citation>
    <scope>NUCLEOTIDE SEQUENCE [LARGE SCALE GENOMIC DNA]</scope>
    <source>
        <strain evidence="3">T-177</strain>
    </source>
</reference>
<feature type="region of interest" description="Disordered" evidence="1">
    <location>
        <begin position="1"/>
        <end position="26"/>
    </location>
</feature>
<proteinExistence type="predicted"/>
<accession>A0ABR3IXD3</accession>
<sequence>MPSKRTQRGRSTAQIPGRTPVRVPASPSINLCPQSSLLPAQVPPLALDVGRIEPEPLSVSWPHWDCCGFSDLPTLIFENNKRTVPSSDAIAADDGLFGVDPVVTDLSRSEVPLARRSLQEGSSDRTSDLAQEVAGTVQQPSLIPPESSPLPRPAPPDIESRFGVHNSNTGEGSFSSNSGAGTQFNNFGSGQLNNIGRDMINTYNHYGNSEV</sequence>
<feature type="compositionally biased region" description="Pro residues" evidence="1">
    <location>
        <begin position="142"/>
        <end position="156"/>
    </location>
</feature>
<gene>
    <name evidence="2" type="ORF">HGRIS_010611</name>
</gene>